<evidence type="ECO:0000313" key="3">
    <source>
        <dbReference type="Proteomes" id="UP000233325"/>
    </source>
</evidence>
<feature type="transmembrane region" description="Helical" evidence="1">
    <location>
        <begin position="58"/>
        <end position="75"/>
    </location>
</feature>
<keyword evidence="1" id="KW-0812">Transmembrane</keyword>
<evidence type="ECO:0000256" key="1">
    <source>
        <dbReference type="SAM" id="Phobius"/>
    </source>
</evidence>
<comment type="caution">
    <text evidence="2">The sequence shown here is derived from an EMBL/GenBank/DDBJ whole genome shotgun (WGS) entry which is preliminary data.</text>
</comment>
<reference evidence="2 3" key="1">
    <citation type="journal article" date="2017" name="ISME J.">
        <title>Potential for microbial H2 and metal transformations associated with novel bacteria and archaea in deep terrestrial subsurface sediments.</title>
        <authorList>
            <person name="Hernsdorf A.W."/>
            <person name="Amano Y."/>
            <person name="Miyakawa K."/>
            <person name="Ise K."/>
            <person name="Suzuki Y."/>
            <person name="Anantharaman K."/>
            <person name="Probst A."/>
            <person name="Burstein D."/>
            <person name="Thomas B.C."/>
            <person name="Banfield J.F."/>
        </authorList>
    </citation>
    <scope>NUCLEOTIDE SEQUENCE [LARGE SCALE GENOMIC DNA]</scope>
    <source>
        <strain evidence="2">HGW-Falkowbacteria-2</strain>
    </source>
</reference>
<protein>
    <submittedName>
        <fullName evidence="2">Uncharacterized protein</fullName>
    </submittedName>
</protein>
<proteinExistence type="predicted"/>
<dbReference type="EMBL" id="PHAH01000026">
    <property type="protein sequence ID" value="PKM88036.1"/>
    <property type="molecule type" value="Genomic_DNA"/>
</dbReference>
<keyword evidence="1" id="KW-0472">Membrane</keyword>
<keyword evidence="1" id="KW-1133">Transmembrane helix</keyword>
<evidence type="ECO:0000313" key="2">
    <source>
        <dbReference type="EMBL" id="PKM88036.1"/>
    </source>
</evidence>
<name>A0A2N2DZZ8_9BACT</name>
<feature type="non-terminal residue" evidence="2">
    <location>
        <position position="122"/>
    </location>
</feature>
<feature type="transmembrane region" description="Helical" evidence="1">
    <location>
        <begin position="18"/>
        <end position="37"/>
    </location>
</feature>
<dbReference type="AlphaFoldDB" id="A0A2N2DZZ8"/>
<sequence>MGIKDVIAKVIPAVFQPLFWLGKLLLYRPFVKLYYLIFRVKKYDLGNQSKMELIRKKSFHVTALILIFFALLLNLTDKKQASAAVGKQKRSVMAEVVKNEFSLVGQDNDELIQETAVSITPK</sequence>
<accession>A0A2N2DZZ8</accession>
<organism evidence="2 3">
    <name type="scientific">Candidatus Falkowbacteria bacterium HGW-Falkowbacteria-2</name>
    <dbReference type="NCBI Taxonomy" id="2013769"/>
    <lineage>
        <taxon>Bacteria</taxon>
        <taxon>Candidatus Falkowiibacteriota</taxon>
    </lineage>
</organism>
<gene>
    <name evidence="2" type="ORF">CVU83_02275</name>
</gene>
<dbReference type="Proteomes" id="UP000233325">
    <property type="component" value="Unassembled WGS sequence"/>
</dbReference>